<dbReference type="GO" id="GO:0005737">
    <property type="term" value="C:cytoplasm"/>
    <property type="evidence" value="ECO:0007669"/>
    <property type="project" value="TreeGrafter"/>
</dbReference>
<name>A0A1X9PVE9_9RHOD</name>
<dbReference type="PROSITE" id="PS51186">
    <property type="entry name" value="GNAT"/>
    <property type="match status" value="1"/>
</dbReference>
<dbReference type="AlphaFoldDB" id="A0A1X9PVE9"/>
<organism evidence="4">
    <name type="scientific">Boldia erythrosiphon</name>
    <dbReference type="NCBI Taxonomy" id="74908"/>
    <lineage>
        <taxon>Eukaryota</taxon>
        <taxon>Rhodophyta</taxon>
        <taxon>Compsopogonophyceae</taxon>
        <taxon>Compsopogonales</taxon>
        <taxon>Boldiaceae</taxon>
        <taxon>Boldia</taxon>
    </lineage>
</organism>
<accession>A0A1X9PVE9</accession>
<reference evidence="4" key="1">
    <citation type="submission" date="2017-03" db="EMBL/GenBank/DDBJ databases">
        <title>The new red algal subphylum Proteorhodophytina comprises the largest and most divergent plastid genomes known.</title>
        <authorList>
            <person name="Munoz-Gomez S.A."/>
            <person name="Mejia-Franco F.G."/>
            <person name="Durnin K."/>
            <person name="Morgan C."/>
            <person name="Grisdale C.J."/>
            <person name="Archibald J.M."/>
            <person name="Slamovits C.H."/>
        </authorList>
    </citation>
    <scope>NUCLEOTIDE SEQUENCE</scope>
    <source>
        <strain evidence="4">UTEX LB2858</strain>
    </source>
</reference>
<dbReference type="InterPro" id="IPR000182">
    <property type="entry name" value="GNAT_dom"/>
</dbReference>
<evidence type="ECO:0000313" key="4">
    <source>
        <dbReference type="EMBL" id="ARO90683.1"/>
    </source>
</evidence>
<evidence type="ECO:0000256" key="2">
    <source>
        <dbReference type="ARBA" id="ARBA00023315"/>
    </source>
</evidence>
<sequence length="174" mass="20001">MSFWKQLLDSLQNQQNIETNSMKSIEIKNDKVNGLPLILYLSNNKNINLQDLEKLCNSVGWIKRPFRKIKIAITNSFVLISILCKQNGKIYLIGFARATSDHAFNATIWDVVIHPNFQGIGLGKVLIKEIVNNLKYSKIHTITLFADPQVIRFYKNLGFKANPNKTTGMFWYPK</sequence>
<keyword evidence="4" id="KW-0150">Chloroplast</keyword>
<dbReference type="InterPro" id="IPR016181">
    <property type="entry name" value="Acyl_CoA_acyltransferase"/>
</dbReference>
<geneLocation type="chloroplast" evidence="4"/>
<dbReference type="RefSeq" id="YP_009369995.1">
    <property type="nucleotide sequence ID" value="NC_034776.1"/>
</dbReference>
<gene>
    <name evidence="4" type="primary">ycf52</name>
</gene>
<dbReference type="InterPro" id="IPR045039">
    <property type="entry name" value="NSI-like"/>
</dbReference>
<proteinExistence type="predicted"/>
<dbReference type="EMBL" id="KY709208">
    <property type="protein sequence ID" value="ARO90683.1"/>
    <property type="molecule type" value="Genomic_DNA"/>
</dbReference>
<keyword evidence="2" id="KW-0012">Acyltransferase</keyword>
<feature type="domain" description="N-acetyltransferase" evidence="3">
    <location>
        <begin position="38"/>
        <end position="174"/>
    </location>
</feature>
<dbReference type="GO" id="GO:0008080">
    <property type="term" value="F:N-acetyltransferase activity"/>
    <property type="evidence" value="ECO:0007669"/>
    <property type="project" value="InterPro"/>
</dbReference>
<protein>
    <submittedName>
        <fullName evidence="4">Conserved hypothetical plastid protein</fullName>
    </submittedName>
</protein>
<dbReference type="SUPFAM" id="SSF55729">
    <property type="entry name" value="Acyl-CoA N-acyltransferases (Nat)"/>
    <property type="match status" value="1"/>
</dbReference>
<dbReference type="PANTHER" id="PTHR43626:SF4">
    <property type="entry name" value="GCN5-RELATED N-ACETYLTRANSFERASE 2, CHLOROPLASTIC"/>
    <property type="match status" value="1"/>
</dbReference>
<evidence type="ECO:0000256" key="1">
    <source>
        <dbReference type="ARBA" id="ARBA00022679"/>
    </source>
</evidence>
<evidence type="ECO:0000259" key="3">
    <source>
        <dbReference type="PROSITE" id="PS51186"/>
    </source>
</evidence>
<keyword evidence="1" id="KW-0808">Transferase</keyword>
<dbReference type="Pfam" id="PF00583">
    <property type="entry name" value="Acetyltransf_1"/>
    <property type="match status" value="1"/>
</dbReference>
<dbReference type="CDD" id="cd04301">
    <property type="entry name" value="NAT_SF"/>
    <property type="match status" value="1"/>
</dbReference>
<dbReference type="PANTHER" id="PTHR43626">
    <property type="entry name" value="ACYL-COA N-ACYLTRANSFERASE"/>
    <property type="match status" value="1"/>
</dbReference>
<keyword evidence="4" id="KW-0934">Plastid</keyword>
<dbReference type="GeneID" id="32891501"/>
<dbReference type="Gene3D" id="3.40.630.30">
    <property type="match status" value="1"/>
</dbReference>